<dbReference type="Gene3D" id="3.40.630.30">
    <property type="match status" value="1"/>
</dbReference>
<dbReference type="RefSeq" id="WP_377942280.1">
    <property type="nucleotide sequence ID" value="NZ_JBHUCX010000020.1"/>
</dbReference>
<dbReference type="InterPro" id="IPR016181">
    <property type="entry name" value="Acyl_CoA_acyltransferase"/>
</dbReference>
<evidence type="ECO:0000259" key="1">
    <source>
        <dbReference type="PROSITE" id="PS51186"/>
    </source>
</evidence>
<accession>A0ABW4JGZ7</accession>
<dbReference type="EMBL" id="JBHUCX010000020">
    <property type="protein sequence ID" value="MFD1674410.1"/>
    <property type="molecule type" value="Genomic_DNA"/>
</dbReference>
<dbReference type="SUPFAM" id="SSF55729">
    <property type="entry name" value="Acyl-CoA N-acyltransferases (Nat)"/>
    <property type="match status" value="1"/>
</dbReference>
<dbReference type="Pfam" id="PF24553">
    <property type="entry name" value="Rv0428c_C"/>
    <property type="match status" value="1"/>
</dbReference>
<dbReference type="Proteomes" id="UP001597079">
    <property type="component" value="Unassembled WGS sequence"/>
</dbReference>
<gene>
    <name evidence="2" type="ORF">ACFSB2_06785</name>
</gene>
<dbReference type="InterPro" id="IPR000182">
    <property type="entry name" value="GNAT_dom"/>
</dbReference>
<sequence length="252" mass="29156">MDTSISLAHSIEEISANAWPARIRQTMGCWQLRAFDGITKRANSVLPLYKMPDYEWWMDEVERFYQHQSLPIRFQISDVSPQPLDEMLAAWGYQIEGQSAVYTATCHEILACAHIDDVLQVIVSSALTQEWMEAFIHIEEIPLHMKGFYQEMFQTIGLQQGFIQVRSQGECVGIGTVVLERGWAGLFNLATAQHFRRQRVATRAIHALAEWSLQHGAENVYLQVVSDNDKALALYRKLGFQHLYRYHYRTKY</sequence>
<evidence type="ECO:0000313" key="2">
    <source>
        <dbReference type="EMBL" id="MFD1674410.1"/>
    </source>
</evidence>
<organism evidence="2 3">
    <name type="scientific">Alicyclobacillus fodiniaquatilis</name>
    <dbReference type="NCBI Taxonomy" id="1661150"/>
    <lineage>
        <taxon>Bacteria</taxon>
        <taxon>Bacillati</taxon>
        <taxon>Bacillota</taxon>
        <taxon>Bacilli</taxon>
        <taxon>Bacillales</taxon>
        <taxon>Alicyclobacillaceae</taxon>
        <taxon>Alicyclobacillus</taxon>
    </lineage>
</organism>
<evidence type="ECO:0000313" key="3">
    <source>
        <dbReference type="Proteomes" id="UP001597079"/>
    </source>
</evidence>
<protein>
    <submittedName>
        <fullName evidence="2">GNAT family N-acetyltransferase</fullName>
    </submittedName>
</protein>
<proteinExistence type="predicted"/>
<dbReference type="CDD" id="cd04301">
    <property type="entry name" value="NAT_SF"/>
    <property type="match status" value="1"/>
</dbReference>
<dbReference type="PROSITE" id="PS51186">
    <property type="entry name" value="GNAT"/>
    <property type="match status" value="1"/>
</dbReference>
<dbReference type="InterPro" id="IPR056935">
    <property type="entry name" value="Rv0428c-like_C"/>
</dbReference>
<name>A0ABW4JGZ7_9BACL</name>
<reference evidence="3" key="1">
    <citation type="journal article" date="2019" name="Int. J. Syst. Evol. Microbiol.">
        <title>The Global Catalogue of Microorganisms (GCM) 10K type strain sequencing project: providing services to taxonomists for standard genome sequencing and annotation.</title>
        <authorList>
            <consortium name="The Broad Institute Genomics Platform"/>
            <consortium name="The Broad Institute Genome Sequencing Center for Infectious Disease"/>
            <person name="Wu L."/>
            <person name="Ma J."/>
        </authorList>
    </citation>
    <scope>NUCLEOTIDE SEQUENCE [LARGE SCALE GENOMIC DNA]</scope>
    <source>
        <strain evidence="3">CGMCC 1.12286</strain>
    </source>
</reference>
<keyword evidence="3" id="KW-1185">Reference proteome</keyword>
<comment type="caution">
    <text evidence="2">The sequence shown here is derived from an EMBL/GenBank/DDBJ whole genome shotgun (WGS) entry which is preliminary data.</text>
</comment>
<feature type="domain" description="N-acetyltransferase" evidence="1">
    <location>
        <begin position="122"/>
        <end position="252"/>
    </location>
</feature>